<keyword evidence="1" id="KW-0472">Membrane</keyword>
<keyword evidence="1" id="KW-1133">Transmembrane helix</keyword>
<accession>A0A2S8J9Y6</accession>
<organism evidence="2 3">
    <name type="scientific">Rhodococcus opacus</name>
    <name type="common">Nocardia opaca</name>
    <dbReference type="NCBI Taxonomy" id="37919"/>
    <lineage>
        <taxon>Bacteria</taxon>
        <taxon>Bacillati</taxon>
        <taxon>Actinomycetota</taxon>
        <taxon>Actinomycetes</taxon>
        <taxon>Mycobacteriales</taxon>
        <taxon>Nocardiaceae</taxon>
        <taxon>Rhodococcus</taxon>
    </lineage>
</organism>
<name>A0A2S8J9Y6_RHOOP</name>
<dbReference type="Pfam" id="PF04341">
    <property type="entry name" value="DUF485"/>
    <property type="match status" value="1"/>
</dbReference>
<evidence type="ECO:0008006" key="4">
    <source>
        <dbReference type="Google" id="ProtNLM"/>
    </source>
</evidence>
<keyword evidence="1" id="KW-0812">Transmembrane</keyword>
<dbReference type="PANTHER" id="PTHR38441:SF1">
    <property type="entry name" value="MEMBRANE PROTEIN"/>
    <property type="match status" value="1"/>
</dbReference>
<sequence>MQVEHSTFGRNLIAPIDPDVQKVASSSYFAELTERRSRFVRLALAGASLWFGAFLVLTAYAHDFMGQFVAPGVTVAYVLGLSQFALVWIVTAAYLRASTRVFVPLEKQALETISDHSMPGGSA</sequence>
<dbReference type="RefSeq" id="WP_105416637.1">
    <property type="nucleotide sequence ID" value="NZ_PUIO01000021.1"/>
</dbReference>
<evidence type="ECO:0000313" key="3">
    <source>
        <dbReference type="Proteomes" id="UP000239290"/>
    </source>
</evidence>
<dbReference type="PANTHER" id="PTHR38441">
    <property type="entry name" value="INTEGRAL MEMBRANE PROTEIN-RELATED"/>
    <property type="match status" value="1"/>
</dbReference>
<dbReference type="AlphaFoldDB" id="A0A2S8J9Y6"/>
<feature type="transmembrane region" description="Helical" evidence="1">
    <location>
        <begin position="74"/>
        <end position="95"/>
    </location>
</feature>
<gene>
    <name evidence="2" type="ORF">C5613_19075</name>
</gene>
<reference evidence="3" key="1">
    <citation type="submission" date="2018-02" db="EMBL/GenBank/DDBJ databases">
        <title>Draft genome sequencing of Rhodococcus opacus KU647198.</title>
        <authorList>
            <person name="Zheng B.-X."/>
        </authorList>
    </citation>
    <scope>NUCLEOTIDE SEQUENCE [LARGE SCALE GENOMIC DNA]</scope>
    <source>
        <strain evidence="3">04-OD7</strain>
    </source>
</reference>
<dbReference type="EMBL" id="PUIO01000021">
    <property type="protein sequence ID" value="PQP23442.1"/>
    <property type="molecule type" value="Genomic_DNA"/>
</dbReference>
<dbReference type="InterPro" id="IPR007436">
    <property type="entry name" value="DUF485"/>
</dbReference>
<comment type="caution">
    <text evidence="2">The sequence shown here is derived from an EMBL/GenBank/DDBJ whole genome shotgun (WGS) entry which is preliminary data.</text>
</comment>
<dbReference type="Proteomes" id="UP000239290">
    <property type="component" value="Unassembled WGS sequence"/>
</dbReference>
<evidence type="ECO:0000256" key="1">
    <source>
        <dbReference type="SAM" id="Phobius"/>
    </source>
</evidence>
<proteinExistence type="predicted"/>
<evidence type="ECO:0000313" key="2">
    <source>
        <dbReference type="EMBL" id="PQP23442.1"/>
    </source>
</evidence>
<feature type="transmembrane region" description="Helical" evidence="1">
    <location>
        <begin position="42"/>
        <end position="62"/>
    </location>
</feature>
<protein>
    <recommendedName>
        <fullName evidence="4">DUF485 domain-containing protein</fullName>
    </recommendedName>
</protein>